<feature type="transmembrane region" description="Helical" evidence="6">
    <location>
        <begin position="130"/>
        <end position="153"/>
    </location>
</feature>
<feature type="transmembrane region" description="Helical" evidence="6">
    <location>
        <begin position="165"/>
        <end position="184"/>
    </location>
</feature>
<feature type="transmembrane region" description="Helical" evidence="6">
    <location>
        <begin position="379"/>
        <end position="408"/>
    </location>
</feature>
<keyword evidence="4 6" id="KW-1133">Transmembrane helix</keyword>
<evidence type="ECO:0000256" key="5">
    <source>
        <dbReference type="ARBA" id="ARBA00023136"/>
    </source>
</evidence>
<evidence type="ECO:0008006" key="9">
    <source>
        <dbReference type="Google" id="ProtNLM"/>
    </source>
</evidence>
<sequence length="421" mass="47337">MLHIRKRAYNILRKSEYFFKADMVYLAKGNLWKMSGQIVTSILSLGLMIMFANLLSKETYGLYRYILSLAGILSIFTLTGMNQAIVQTVAAGNDGAFRTSIKYQLKWNLMQLIAFWSLSAYYFITDNQYLGISLLVMGIFSPMILAFNTYGAYLEGKKSFKLNSIFSVLSTLIYVTGMAVAIMLSGETVWLVIAYSLTTFASTFIFYLITLRIFHPPISPASESLKYGRELTFIGFIGPIVSQVDKIVLAHFWGATALAVYSLAMAVPDRVIPLIKSWVSVGLPKFSNKSPAEINSVFYTRIFQGLAIGTVCFVGYYLVAPYLFKYLMPKYLEGILYSQLLAISFIFAISNRYVGLLLISQKLSKQIFISNFTQSIIRILLYVVLGIWGGILGLVLAHVLLSFLAIVINTVVWRHYSRSNI</sequence>
<keyword evidence="5 6" id="KW-0472">Membrane</keyword>
<feature type="transmembrane region" description="Helical" evidence="6">
    <location>
        <begin position="190"/>
        <end position="215"/>
    </location>
</feature>
<feature type="transmembrane region" description="Helical" evidence="6">
    <location>
        <begin position="302"/>
        <end position="324"/>
    </location>
</feature>
<accession>A0A2H0BG35</accession>
<dbReference type="InterPro" id="IPR002797">
    <property type="entry name" value="Polysacc_synth"/>
</dbReference>
<evidence type="ECO:0000256" key="1">
    <source>
        <dbReference type="ARBA" id="ARBA00004651"/>
    </source>
</evidence>
<gene>
    <name evidence="7" type="ORF">COX06_00360</name>
</gene>
<dbReference type="AlphaFoldDB" id="A0A2H0BG35"/>
<feature type="transmembrane region" description="Helical" evidence="6">
    <location>
        <begin position="336"/>
        <end position="359"/>
    </location>
</feature>
<dbReference type="EMBL" id="PCST01000006">
    <property type="protein sequence ID" value="PIP55970.1"/>
    <property type="molecule type" value="Genomic_DNA"/>
</dbReference>
<dbReference type="Proteomes" id="UP000229794">
    <property type="component" value="Unassembled WGS sequence"/>
</dbReference>
<dbReference type="PANTHER" id="PTHR30250:SF11">
    <property type="entry name" value="O-ANTIGEN TRANSPORTER-RELATED"/>
    <property type="match status" value="1"/>
</dbReference>
<feature type="transmembrane region" description="Helical" evidence="6">
    <location>
        <begin position="107"/>
        <end position="124"/>
    </location>
</feature>
<evidence type="ECO:0000256" key="4">
    <source>
        <dbReference type="ARBA" id="ARBA00022989"/>
    </source>
</evidence>
<feature type="transmembrane region" description="Helical" evidence="6">
    <location>
        <begin position="62"/>
        <end position="86"/>
    </location>
</feature>
<keyword evidence="3 6" id="KW-0812">Transmembrane</keyword>
<feature type="transmembrane region" description="Helical" evidence="6">
    <location>
        <begin position="38"/>
        <end position="56"/>
    </location>
</feature>
<evidence type="ECO:0000256" key="2">
    <source>
        <dbReference type="ARBA" id="ARBA00022475"/>
    </source>
</evidence>
<organism evidence="7 8">
    <name type="scientific">Candidatus Zambryskibacteria bacterium CG22_combo_CG10-13_8_21_14_all_42_17</name>
    <dbReference type="NCBI Taxonomy" id="1975118"/>
    <lineage>
        <taxon>Bacteria</taxon>
        <taxon>Candidatus Zambryskiibacteriota</taxon>
    </lineage>
</organism>
<evidence type="ECO:0000313" key="7">
    <source>
        <dbReference type="EMBL" id="PIP55970.1"/>
    </source>
</evidence>
<dbReference type="Pfam" id="PF01943">
    <property type="entry name" value="Polysacc_synt"/>
    <property type="match status" value="1"/>
</dbReference>
<comment type="caution">
    <text evidence="7">The sequence shown here is derived from an EMBL/GenBank/DDBJ whole genome shotgun (WGS) entry which is preliminary data.</text>
</comment>
<dbReference type="InterPro" id="IPR050833">
    <property type="entry name" value="Poly_Biosynth_Transport"/>
</dbReference>
<keyword evidence="2" id="KW-1003">Cell membrane</keyword>
<dbReference type="GO" id="GO:0005886">
    <property type="term" value="C:plasma membrane"/>
    <property type="evidence" value="ECO:0007669"/>
    <property type="project" value="UniProtKB-SubCell"/>
</dbReference>
<dbReference type="PANTHER" id="PTHR30250">
    <property type="entry name" value="PST FAMILY PREDICTED COLANIC ACID TRANSPORTER"/>
    <property type="match status" value="1"/>
</dbReference>
<protein>
    <recommendedName>
        <fullName evidence="9">Polysaccharide biosynthesis protein C-terminal domain-containing protein</fullName>
    </recommendedName>
</protein>
<name>A0A2H0BG35_9BACT</name>
<reference evidence="7 8" key="1">
    <citation type="submission" date="2017-09" db="EMBL/GenBank/DDBJ databases">
        <title>Depth-based differentiation of microbial function through sediment-hosted aquifers and enrichment of novel symbionts in the deep terrestrial subsurface.</title>
        <authorList>
            <person name="Probst A.J."/>
            <person name="Ladd B."/>
            <person name="Jarett J.K."/>
            <person name="Geller-Mcgrath D.E."/>
            <person name="Sieber C.M."/>
            <person name="Emerson J.B."/>
            <person name="Anantharaman K."/>
            <person name="Thomas B.C."/>
            <person name="Malmstrom R."/>
            <person name="Stieglmeier M."/>
            <person name="Klingl A."/>
            <person name="Woyke T."/>
            <person name="Ryan C.M."/>
            <person name="Banfield J.F."/>
        </authorList>
    </citation>
    <scope>NUCLEOTIDE SEQUENCE [LARGE SCALE GENOMIC DNA]</scope>
    <source>
        <strain evidence="7">CG22_combo_CG10-13_8_21_14_all_42_17</strain>
    </source>
</reference>
<evidence type="ECO:0000256" key="6">
    <source>
        <dbReference type="SAM" id="Phobius"/>
    </source>
</evidence>
<evidence type="ECO:0000256" key="3">
    <source>
        <dbReference type="ARBA" id="ARBA00022692"/>
    </source>
</evidence>
<evidence type="ECO:0000313" key="8">
    <source>
        <dbReference type="Proteomes" id="UP000229794"/>
    </source>
</evidence>
<comment type="subcellular location">
    <subcellularLocation>
        <location evidence="1">Cell membrane</location>
        <topology evidence="1">Multi-pass membrane protein</topology>
    </subcellularLocation>
</comment>
<proteinExistence type="predicted"/>